<evidence type="ECO:0000256" key="3">
    <source>
        <dbReference type="ARBA" id="ARBA00022840"/>
    </source>
</evidence>
<dbReference type="GO" id="GO:0015808">
    <property type="term" value="P:L-alanine transport"/>
    <property type="evidence" value="ECO:0007669"/>
    <property type="project" value="TreeGrafter"/>
</dbReference>
<dbReference type="RefSeq" id="WP_090245843.1">
    <property type="nucleotide sequence ID" value="NZ_FNOU01000015.1"/>
</dbReference>
<dbReference type="GO" id="GO:1903806">
    <property type="term" value="P:L-isoleucine import across plasma membrane"/>
    <property type="evidence" value="ECO:0007669"/>
    <property type="project" value="TreeGrafter"/>
</dbReference>
<reference evidence="6" key="1">
    <citation type="submission" date="2016-10" db="EMBL/GenBank/DDBJ databases">
        <authorList>
            <person name="Varghese N."/>
            <person name="Submissions S."/>
        </authorList>
    </citation>
    <scope>NUCLEOTIDE SEQUENCE [LARGE SCALE GENOMIC DNA]</scope>
    <source>
        <strain evidence="6">VPI 5359</strain>
    </source>
</reference>
<dbReference type="GO" id="GO:0005886">
    <property type="term" value="C:plasma membrane"/>
    <property type="evidence" value="ECO:0007669"/>
    <property type="project" value="TreeGrafter"/>
</dbReference>
<evidence type="ECO:0000259" key="4">
    <source>
        <dbReference type="PROSITE" id="PS50893"/>
    </source>
</evidence>
<dbReference type="PROSITE" id="PS50893">
    <property type="entry name" value="ABC_TRANSPORTER_2"/>
    <property type="match status" value="1"/>
</dbReference>
<keyword evidence="2" id="KW-0547">Nucleotide-binding</keyword>
<dbReference type="Gene3D" id="3.40.50.300">
    <property type="entry name" value="P-loop containing nucleotide triphosphate hydrolases"/>
    <property type="match status" value="1"/>
</dbReference>
<dbReference type="PANTHER" id="PTHR45772:SF7">
    <property type="entry name" value="AMINO ACID ABC TRANSPORTER ATP-BINDING PROTEIN"/>
    <property type="match status" value="1"/>
</dbReference>
<dbReference type="SUPFAM" id="SSF52540">
    <property type="entry name" value="P-loop containing nucleoside triphosphate hydrolases"/>
    <property type="match status" value="1"/>
</dbReference>
<evidence type="ECO:0000256" key="1">
    <source>
        <dbReference type="ARBA" id="ARBA00022448"/>
    </source>
</evidence>
<accession>A0A1H3GXA9</accession>
<dbReference type="OrthoDB" id="9805514at2"/>
<gene>
    <name evidence="5" type="ORF">SAMN04488579_11556</name>
</gene>
<proteinExistence type="predicted"/>
<dbReference type="EMBL" id="FNOU01000015">
    <property type="protein sequence ID" value="SDY07615.1"/>
    <property type="molecule type" value="Genomic_DNA"/>
</dbReference>
<dbReference type="AlphaFoldDB" id="A0A1H3GXA9"/>
<sequence>MSNETILRVADATMQFGGVVALDNLNLSVEKGQIVGLIGPNGAGKTTAFNVITGVYPPTNGQIHFEDHLVVEDHPRGKMKKLYTGQNNGKYTTTKRLTPDKITKLGIARTFQNIRLFKSLTVFDNVLIAKHMRMKGNIFADTFRINRKEEQRMKEEVTELLRIVGLLDNKDDIASSLPYGKQRHLEIARALATEPKLLLLDEPAAGMNPQETDELMHFVAKIRDDFDLSILMIEHHMQFIMGICENIYVLDYGILIAQGNPEEVQNNPRVIEAYLGKGED</sequence>
<evidence type="ECO:0000313" key="5">
    <source>
        <dbReference type="EMBL" id="SDY07615.1"/>
    </source>
</evidence>
<keyword evidence="6" id="KW-1185">Reference proteome</keyword>
<dbReference type="InterPro" id="IPR003593">
    <property type="entry name" value="AAA+_ATPase"/>
</dbReference>
<keyword evidence="3 5" id="KW-0067">ATP-binding</keyword>
<dbReference type="InterPro" id="IPR051120">
    <property type="entry name" value="ABC_AA/LPS_Transport"/>
</dbReference>
<dbReference type="GO" id="GO:0005524">
    <property type="term" value="F:ATP binding"/>
    <property type="evidence" value="ECO:0007669"/>
    <property type="project" value="UniProtKB-KW"/>
</dbReference>
<dbReference type="PANTHER" id="PTHR45772">
    <property type="entry name" value="CONSERVED COMPONENT OF ABC TRANSPORTER FOR NATURAL AMINO ACIDS-RELATED"/>
    <property type="match status" value="1"/>
</dbReference>
<dbReference type="CDD" id="cd03219">
    <property type="entry name" value="ABC_Mj1267_LivG_branched"/>
    <property type="match status" value="1"/>
</dbReference>
<dbReference type="GO" id="GO:0016887">
    <property type="term" value="F:ATP hydrolysis activity"/>
    <property type="evidence" value="ECO:0007669"/>
    <property type="project" value="InterPro"/>
</dbReference>
<dbReference type="Pfam" id="PF12399">
    <property type="entry name" value="BCA_ABC_TP_C"/>
    <property type="match status" value="1"/>
</dbReference>
<dbReference type="Pfam" id="PF00005">
    <property type="entry name" value="ABC_tran"/>
    <property type="match status" value="1"/>
</dbReference>
<evidence type="ECO:0000313" key="6">
    <source>
        <dbReference type="Proteomes" id="UP000199652"/>
    </source>
</evidence>
<name>A0A1H3GXA9_EUBBA</name>
<keyword evidence="1" id="KW-0813">Transport</keyword>
<dbReference type="STRING" id="1528.SAMN04488579_11556"/>
<protein>
    <submittedName>
        <fullName evidence="5">Amino acid/amide ABC transporter ATP-binding protein 1, HAAT family</fullName>
    </submittedName>
</protein>
<dbReference type="GO" id="GO:0042941">
    <property type="term" value="P:D-alanine transmembrane transport"/>
    <property type="evidence" value="ECO:0007669"/>
    <property type="project" value="TreeGrafter"/>
</dbReference>
<dbReference type="GO" id="GO:0015188">
    <property type="term" value="F:L-isoleucine transmembrane transporter activity"/>
    <property type="evidence" value="ECO:0007669"/>
    <property type="project" value="TreeGrafter"/>
</dbReference>
<dbReference type="GO" id="GO:0005304">
    <property type="term" value="F:L-valine transmembrane transporter activity"/>
    <property type="evidence" value="ECO:0007669"/>
    <property type="project" value="TreeGrafter"/>
</dbReference>
<dbReference type="InterPro" id="IPR027417">
    <property type="entry name" value="P-loop_NTPase"/>
</dbReference>
<dbReference type="GO" id="GO:0015192">
    <property type="term" value="F:L-phenylalanine transmembrane transporter activity"/>
    <property type="evidence" value="ECO:0007669"/>
    <property type="project" value="TreeGrafter"/>
</dbReference>
<dbReference type="Proteomes" id="UP000199652">
    <property type="component" value="Unassembled WGS sequence"/>
</dbReference>
<feature type="domain" description="ABC transporter" evidence="4">
    <location>
        <begin position="7"/>
        <end position="277"/>
    </location>
</feature>
<dbReference type="InterPro" id="IPR003439">
    <property type="entry name" value="ABC_transporter-like_ATP-bd"/>
</dbReference>
<dbReference type="SMART" id="SM00382">
    <property type="entry name" value="AAA"/>
    <property type="match status" value="1"/>
</dbReference>
<organism evidence="5 6">
    <name type="scientific">Eubacterium barkeri</name>
    <name type="common">Clostridium barkeri</name>
    <dbReference type="NCBI Taxonomy" id="1528"/>
    <lineage>
        <taxon>Bacteria</taxon>
        <taxon>Bacillati</taxon>
        <taxon>Bacillota</taxon>
        <taxon>Clostridia</taxon>
        <taxon>Eubacteriales</taxon>
        <taxon>Eubacteriaceae</taxon>
        <taxon>Eubacterium</taxon>
    </lineage>
</organism>
<dbReference type="InterPro" id="IPR032823">
    <property type="entry name" value="BCA_ABC_TP_C"/>
</dbReference>
<evidence type="ECO:0000256" key="2">
    <source>
        <dbReference type="ARBA" id="ARBA00022741"/>
    </source>
</evidence>
<dbReference type="GO" id="GO:1903805">
    <property type="term" value="P:L-valine import across plasma membrane"/>
    <property type="evidence" value="ECO:0007669"/>
    <property type="project" value="TreeGrafter"/>
</dbReference>